<dbReference type="InterPro" id="IPR036866">
    <property type="entry name" value="RibonucZ/Hydroxyglut_hydro"/>
</dbReference>
<evidence type="ECO:0000256" key="2">
    <source>
        <dbReference type="ARBA" id="ARBA00022723"/>
    </source>
</evidence>
<keyword evidence="4" id="KW-0862">Zinc</keyword>
<dbReference type="PANTHER" id="PTHR46233">
    <property type="entry name" value="HYDROXYACYLGLUTATHIONE HYDROLASE GLOC"/>
    <property type="match status" value="1"/>
</dbReference>
<dbReference type="AlphaFoldDB" id="A0A7W5ZFQ3"/>
<dbReference type="Gene3D" id="3.60.15.10">
    <property type="entry name" value="Ribonuclease Z/Hydroxyacylglutathione hydrolase-like"/>
    <property type="match status" value="1"/>
</dbReference>
<dbReference type="PANTHER" id="PTHR46233:SF3">
    <property type="entry name" value="HYDROXYACYLGLUTATHIONE HYDROLASE GLOC"/>
    <property type="match status" value="1"/>
</dbReference>
<dbReference type="SMART" id="SM00849">
    <property type="entry name" value="Lactamase_B"/>
    <property type="match status" value="1"/>
</dbReference>
<dbReference type="GO" id="GO:0016787">
    <property type="term" value="F:hydrolase activity"/>
    <property type="evidence" value="ECO:0007669"/>
    <property type="project" value="UniProtKB-KW"/>
</dbReference>
<gene>
    <name evidence="6" type="ORF">FHS57_000475</name>
</gene>
<dbReference type="GO" id="GO:0046872">
    <property type="term" value="F:metal ion binding"/>
    <property type="evidence" value="ECO:0007669"/>
    <property type="project" value="UniProtKB-KW"/>
</dbReference>
<dbReference type="Pfam" id="PF00753">
    <property type="entry name" value="Lactamase_B"/>
    <property type="match status" value="1"/>
</dbReference>
<keyword evidence="7" id="KW-1185">Reference proteome</keyword>
<protein>
    <submittedName>
        <fullName evidence="6">Glyoxylase-like metal-dependent hydrolase (Beta-lactamase superfamily II)</fullName>
    </submittedName>
</protein>
<accession>A0A7W5ZFQ3</accession>
<feature type="domain" description="Metallo-beta-lactamase" evidence="5">
    <location>
        <begin position="13"/>
        <end position="195"/>
    </location>
</feature>
<dbReference type="InterPro" id="IPR051453">
    <property type="entry name" value="MBL_Glyoxalase_II"/>
</dbReference>
<dbReference type="EMBL" id="JACIBY010000001">
    <property type="protein sequence ID" value="MBB3836493.1"/>
    <property type="molecule type" value="Genomic_DNA"/>
</dbReference>
<proteinExistence type="predicted"/>
<evidence type="ECO:0000259" key="5">
    <source>
        <dbReference type="SMART" id="SM00849"/>
    </source>
</evidence>
<organism evidence="6 7">
    <name type="scientific">Runella defluvii</name>
    <dbReference type="NCBI Taxonomy" id="370973"/>
    <lineage>
        <taxon>Bacteria</taxon>
        <taxon>Pseudomonadati</taxon>
        <taxon>Bacteroidota</taxon>
        <taxon>Cytophagia</taxon>
        <taxon>Cytophagales</taxon>
        <taxon>Spirosomataceae</taxon>
        <taxon>Runella</taxon>
    </lineage>
</organism>
<evidence type="ECO:0000313" key="7">
    <source>
        <dbReference type="Proteomes" id="UP000541352"/>
    </source>
</evidence>
<dbReference type="Proteomes" id="UP000541352">
    <property type="component" value="Unassembled WGS sequence"/>
</dbReference>
<evidence type="ECO:0000256" key="1">
    <source>
        <dbReference type="ARBA" id="ARBA00001947"/>
    </source>
</evidence>
<dbReference type="InterPro" id="IPR001279">
    <property type="entry name" value="Metallo-B-lactamas"/>
</dbReference>
<evidence type="ECO:0000256" key="4">
    <source>
        <dbReference type="ARBA" id="ARBA00022833"/>
    </source>
</evidence>
<dbReference type="SUPFAM" id="SSF56281">
    <property type="entry name" value="Metallo-hydrolase/oxidoreductase"/>
    <property type="match status" value="1"/>
</dbReference>
<keyword evidence="2" id="KW-0479">Metal-binding</keyword>
<keyword evidence="3 6" id="KW-0378">Hydrolase</keyword>
<comment type="caution">
    <text evidence="6">The sequence shown here is derived from an EMBL/GenBank/DDBJ whole genome shotgun (WGS) entry which is preliminary data.</text>
</comment>
<name>A0A7W5ZFQ3_9BACT</name>
<evidence type="ECO:0000256" key="3">
    <source>
        <dbReference type="ARBA" id="ARBA00022801"/>
    </source>
</evidence>
<sequence>MIQITSFVFSPFSENTYVLYDETKEAVIIDPGCLMQSEKETLANFITEKGLKVTALLQTHAHLDHVFGSAFVKRKYGVKMYMHKKELPVLEAVESRCKLWGIPGFEPVEADAFLDEGDKVTFGQSSLDVVFVPGHAPGHIAFICHPQKFVIGGDVLFKGSIGRTDFPLCDHAALLNSIRTKFFTLDDDYQVYAGHMEPTTIGYERRYNPFLK</sequence>
<dbReference type="RefSeq" id="WP_183971241.1">
    <property type="nucleotide sequence ID" value="NZ_JACIBY010000001.1"/>
</dbReference>
<evidence type="ECO:0000313" key="6">
    <source>
        <dbReference type="EMBL" id="MBB3836493.1"/>
    </source>
</evidence>
<reference evidence="6 7" key="1">
    <citation type="submission" date="2020-08" db="EMBL/GenBank/DDBJ databases">
        <title>Genomic Encyclopedia of Type Strains, Phase IV (KMG-IV): sequencing the most valuable type-strain genomes for metagenomic binning, comparative biology and taxonomic classification.</title>
        <authorList>
            <person name="Goeker M."/>
        </authorList>
    </citation>
    <scope>NUCLEOTIDE SEQUENCE [LARGE SCALE GENOMIC DNA]</scope>
    <source>
        <strain evidence="6 7">DSM 17976</strain>
    </source>
</reference>
<comment type="cofactor">
    <cofactor evidence="1">
        <name>Zn(2+)</name>
        <dbReference type="ChEBI" id="CHEBI:29105"/>
    </cofactor>
</comment>